<organism evidence="9 10">
    <name type="scientific">Athene cunicularia</name>
    <name type="common">Burrowing owl</name>
    <name type="synonym">Speotyto cunicularia</name>
    <dbReference type="NCBI Taxonomy" id="194338"/>
    <lineage>
        <taxon>Eukaryota</taxon>
        <taxon>Metazoa</taxon>
        <taxon>Chordata</taxon>
        <taxon>Craniata</taxon>
        <taxon>Vertebrata</taxon>
        <taxon>Euteleostomi</taxon>
        <taxon>Archelosauria</taxon>
        <taxon>Archosauria</taxon>
        <taxon>Dinosauria</taxon>
        <taxon>Saurischia</taxon>
        <taxon>Theropoda</taxon>
        <taxon>Coelurosauria</taxon>
        <taxon>Aves</taxon>
        <taxon>Neognathae</taxon>
        <taxon>Neoaves</taxon>
        <taxon>Telluraves</taxon>
        <taxon>Strigiformes</taxon>
        <taxon>Strigidae</taxon>
        <taxon>Athene</taxon>
    </lineage>
</organism>
<dbReference type="InterPro" id="IPR016130">
    <property type="entry name" value="Tyr_Pase_AS"/>
</dbReference>
<dbReference type="InterPro" id="IPR029021">
    <property type="entry name" value="Prot-tyrosine_phosphatase-like"/>
</dbReference>
<dbReference type="PANTHER" id="PTHR46198">
    <property type="entry name" value="PROTEIN-TYROSINE-PHOSPHATASE"/>
    <property type="match status" value="1"/>
</dbReference>
<keyword evidence="10" id="KW-1185">Reference proteome</keyword>
<feature type="domain" description="Tyrosine specific protein phosphatases" evidence="8">
    <location>
        <begin position="311"/>
        <end position="384"/>
    </location>
</feature>
<protein>
    <recommendedName>
        <fullName evidence="1">protein-tyrosine-phosphatase</fullName>
        <ecNumber evidence="1">3.1.3.48</ecNumber>
    </recommendedName>
</protein>
<evidence type="ECO:0000313" key="10">
    <source>
        <dbReference type="Proteomes" id="UP000472269"/>
    </source>
</evidence>
<evidence type="ECO:0000259" key="8">
    <source>
        <dbReference type="PROSITE" id="PS50056"/>
    </source>
</evidence>
<dbReference type="InterPro" id="IPR008356">
    <property type="entry name" value="Tyr_Pase_KIM-con"/>
</dbReference>
<dbReference type="GO" id="GO:0005829">
    <property type="term" value="C:cytosol"/>
    <property type="evidence" value="ECO:0007669"/>
    <property type="project" value="TreeGrafter"/>
</dbReference>
<evidence type="ECO:0000256" key="5">
    <source>
        <dbReference type="PIRSR" id="PIRSR608356-50"/>
    </source>
</evidence>
<feature type="domain" description="Tyrosine-protein phosphatase" evidence="7">
    <location>
        <begin position="140"/>
        <end position="393"/>
    </location>
</feature>
<dbReference type="CDD" id="cd14612">
    <property type="entry name" value="PTPc-N7"/>
    <property type="match status" value="1"/>
</dbReference>
<feature type="binding site" evidence="6">
    <location>
        <position position="300"/>
    </location>
    <ligand>
        <name>substrate</name>
    </ligand>
</feature>
<dbReference type="SUPFAM" id="SSF52799">
    <property type="entry name" value="(Phosphotyrosine protein) phosphatases II"/>
    <property type="match status" value="1"/>
</dbReference>
<reference evidence="9" key="1">
    <citation type="submission" date="2025-08" db="UniProtKB">
        <authorList>
            <consortium name="Ensembl"/>
        </authorList>
    </citation>
    <scope>IDENTIFICATION</scope>
</reference>
<dbReference type="Proteomes" id="UP000472269">
    <property type="component" value="Unplaced"/>
</dbReference>
<dbReference type="InterPro" id="IPR000387">
    <property type="entry name" value="Tyr_Pase_dom"/>
</dbReference>
<evidence type="ECO:0000256" key="4">
    <source>
        <dbReference type="ARBA" id="ARBA00022912"/>
    </source>
</evidence>
<dbReference type="SMART" id="SM00404">
    <property type="entry name" value="PTPc_motif"/>
    <property type="match status" value="1"/>
</dbReference>
<dbReference type="GO" id="GO:0030054">
    <property type="term" value="C:cell junction"/>
    <property type="evidence" value="ECO:0007669"/>
    <property type="project" value="TreeGrafter"/>
</dbReference>
<dbReference type="GO" id="GO:0019901">
    <property type="term" value="F:protein kinase binding"/>
    <property type="evidence" value="ECO:0007669"/>
    <property type="project" value="TreeGrafter"/>
</dbReference>
<evidence type="ECO:0000313" key="9">
    <source>
        <dbReference type="Ensembl" id="ENSACUP00000002800.1"/>
    </source>
</evidence>
<dbReference type="OMA" id="GYDGREK"/>
<dbReference type="AlphaFoldDB" id="A0A663LT09"/>
<dbReference type="InterPro" id="IPR003595">
    <property type="entry name" value="Tyr_Pase_cat"/>
</dbReference>
<accession>A0A663LT09</accession>
<dbReference type="PROSITE" id="PS50056">
    <property type="entry name" value="TYR_PHOSPHATASE_2"/>
    <property type="match status" value="1"/>
</dbReference>
<dbReference type="InterPro" id="IPR000242">
    <property type="entry name" value="PTP_cat"/>
</dbReference>
<keyword evidence="2" id="KW-0597">Phosphoprotein</keyword>
<proteinExistence type="predicted"/>
<keyword evidence="4" id="KW-0904">Protein phosphatase</keyword>
<dbReference type="PROSITE" id="PS50055">
    <property type="entry name" value="TYR_PHOSPHATASE_PTP"/>
    <property type="match status" value="1"/>
</dbReference>
<dbReference type="PRINTS" id="PR01778">
    <property type="entry name" value="KIMPTPASE"/>
</dbReference>
<dbReference type="GO" id="GO:0005886">
    <property type="term" value="C:plasma membrane"/>
    <property type="evidence" value="ECO:0007669"/>
    <property type="project" value="TreeGrafter"/>
</dbReference>
<evidence type="ECO:0000256" key="3">
    <source>
        <dbReference type="ARBA" id="ARBA00022801"/>
    </source>
</evidence>
<dbReference type="PRINTS" id="PR00700">
    <property type="entry name" value="PRTYPHPHTASE"/>
</dbReference>
<feature type="binding site" evidence="6">
    <location>
        <begin position="334"/>
        <end position="340"/>
    </location>
    <ligand>
        <name>substrate</name>
    </ligand>
</feature>
<dbReference type="EC" id="3.1.3.48" evidence="1"/>
<feature type="active site" description="Phosphocysteine intermediate" evidence="5">
    <location>
        <position position="334"/>
    </location>
</feature>
<name>A0A663LT09_ATHCN</name>
<evidence type="ECO:0000259" key="7">
    <source>
        <dbReference type="PROSITE" id="PS50055"/>
    </source>
</evidence>
<feature type="binding site" evidence="6">
    <location>
        <position position="378"/>
    </location>
    <ligand>
        <name>substrate</name>
    </ligand>
</feature>
<reference evidence="9" key="2">
    <citation type="submission" date="2025-09" db="UniProtKB">
        <authorList>
            <consortium name="Ensembl"/>
        </authorList>
    </citation>
    <scope>IDENTIFICATION</scope>
</reference>
<dbReference type="Gene3D" id="3.90.190.10">
    <property type="entry name" value="Protein tyrosine phosphatase superfamily"/>
    <property type="match status" value="1"/>
</dbReference>
<keyword evidence="3" id="KW-0378">Hydrolase</keyword>
<evidence type="ECO:0000256" key="1">
    <source>
        <dbReference type="ARBA" id="ARBA00013064"/>
    </source>
</evidence>
<dbReference type="GO" id="GO:0007165">
    <property type="term" value="P:signal transduction"/>
    <property type="evidence" value="ECO:0007669"/>
    <property type="project" value="TreeGrafter"/>
</dbReference>
<dbReference type="Pfam" id="PF00102">
    <property type="entry name" value="Y_phosphatase"/>
    <property type="match status" value="1"/>
</dbReference>
<evidence type="ECO:0000256" key="2">
    <source>
        <dbReference type="ARBA" id="ARBA00022553"/>
    </source>
</evidence>
<gene>
    <name evidence="9" type="primary">PTPN7</name>
</gene>
<evidence type="ECO:0000256" key="6">
    <source>
        <dbReference type="PIRSR" id="PIRSR608356-51"/>
    </source>
</evidence>
<dbReference type="PROSITE" id="PS00383">
    <property type="entry name" value="TYR_PHOSPHATASE_1"/>
    <property type="match status" value="1"/>
</dbReference>
<sequence length="403" mass="45159">MAGRCLQPKPCTACLSSDRGYPWHCSSPGLRLPQTSFPQPIPVSLLPDLRVEGALNPSVQPGPNLDIFLWGFSSKKPGNLFPCRRGSNVSLMLDMSSLGSVEPIQPICTPRDITLKFLRTSSHVLTLEELQQQAQSLTQLQEEFSKIPPNFVSPEELEIPGRASKDRYKTILPNPESRVCLRRAGNQEENSYINANYITGYAGQPREYIATQGPMLNTVTDFWEMVWQEETPLIIMITKLQERKEKCVHYWPEKEGTYGRFTIHVQGVSDCVEYVIRDLSIQLEGECRQVKHILFPSWPDQQTPESAKPLLHLVSKVEETLQAAARPGPIIVHCSAGIGRTGCFIATRIGCQQLKDKGEVDILGIVCHLRIDRGGMIQTSEQYQFLHHTLALYASQLLEAGGH</sequence>
<dbReference type="GO" id="GO:0004725">
    <property type="term" value="F:protein tyrosine phosphatase activity"/>
    <property type="evidence" value="ECO:0007669"/>
    <property type="project" value="UniProtKB-EC"/>
</dbReference>
<dbReference type="Ensembl" id="ENSACUT00000002974.1">
    <property type="protein sequence ID" value="ENSACUP00000002800.1"/>
    <property type="gene ID" value="ENSACUG00000001934.1"/>
</dbReference>
<dbReference type="PANTHER" id="PTHR46198:SF3">
    <property type="entry name" value="PROTEIN-TYROSINE-PHOSPHATASE"/>
    <property type="match status" value="1"/>
</dbReference>
<dbReference type="FunFam" id="3.90.190.10:FF:000020">
    <property type="entry name" value="Tyrosine-protein phosphatase non-receptor type 5"/>
    <property type="match status" value="1"/>
</dbReference>
<dbReference type="SMART" id="SM00194">
    <property type="entry name" value="PTPc"/>
    <property type="match status" value="1"/>
</dbReference>